<protein>
    <submittedName>
        <fullName evidence="1">Cytidylyltransferase</fullName>
    </submittedName>
</protein>
<evidence type="ECO:0000313" key="2">
    <source>
        <dbReference type="Proteomes" id="UP000095255"/>
    </source>
</evidence>
<dbReference type="STRING" id="1390249.BHU72_05265"/>
<accession>A0A1E5L5V6</accession>
<gene>
    <name evidence="1" type="ORF">BHU72_05265</name>
</gene>
<dbReference type="Gene3D" id="3.90.550.10">
    <property type="entry name" value="Spore Coat Polysaccharide Biosynthesis Protein SpsA, Chain A"/>
    <property type="match status" value="1"/>
</dbReference>
<name>A0A1E5L5V6_9FIRM</name>
<keyword evidence="1" id="KW-0548">Nucleotidyltransferase</keyword>
<dbReference type="AlphaFoldDB" id="A0A1E5L5V6"/>
<proteinExistence type="predicted"/>
<dbReference type="InterPro" id="IPR029044">
    <property type="entry name" value="Nucleotide-diphossugar_trans"/>
</dbReference>
<dbReference type="Proteomes" id="UP000095255">
    <property type="component" value="Unassembled WGS sequence"/>
</dbReference>
<comment type="caution">
    <text evidence="1">The sequence shown here is derived from an EMBL/GenBank/DDBJ whole genome shotgun (WGS) entry which is preliminary data.</text>
</comment>
<dbReference type="RefSeq" id="WP_069702323.1">
    <property type="nucleotide sequence ID" value="NZ_MJAT01000022.1"/>
</dbReference>
<keyword evidence="2" id="KW-1185">Reference proteome</keyword>
<dbReference type="OrthoDB" id="9805604at2"/>
<dbReference type="SUPFAM" id="SSF53448">
    <property type="entry name" value="Nucleotide-diphospho-sugar transferases"/>
    <property type="match status" value="1"/>
</dbReference>
<dbReference type="EMBL" id="MJAT01000022">
    <property type="protein sequence ID" value="OEH85496.1"/>
    <property type="molecule type" value="Genomic_DNA"/>
</dbReference>
<reference evidence="1 2" key="1">
    <citation type="submission" date="2016-09" db="EMBL/GenBank/DDBJ databases">
        <title>Desulfuribacillus arsenicus sp. nov., an obligately anaerobic, dissimilatory arsenic- and antimonate-reducing bacterium isolated from anoxic sediments.</title>
        <authorList>
            <person name="Abin C.A."/>
            <person name="Hollibaugh J.T."/>
        </authorList>
    </citation>
    <scope>NUCLEOTIDE SEQUENCE [LARGE SCALE GENOMIC DNA]</scope>
    <source>
        <strain evidence="1 2">MLFW-2</strain>
    </source>
</reference>
<sequence length="249" mass="28238">MIVAIMMGREGSSGFPGKNLYTILNRSLLEYPLLAAKHSKHIDEIVITTDSLKIKEIGQAYGASIIDRPDYLCTNSALGEDVFVHAYEEIKNKGENIEFIVLLLCNAATITADLIDEGIEILKKRPEVDSAVSVSRYNMWSPLRARKENEEGLLQPFVPFETFGDPRTLNCDRDSQGDVWFADMGVSIIRPHCLVNIEDGLLPQKWMGHKIYPLKQWGGCDVDYEWQIPGVEFWLKKHGFTETKTPYDK</sequence>
<keyword evidence="1" id="KW-0808">Transferase</keyword>
<dbReference type="Pfam" id="PF02348">
    <property type="entry name" value="CTP_transf_3"/>
    <property type="match status" value="1"/>
</dbReference>
<dbReference type="GO" id="GO:0008781">
    <property type="term" value="F:N-acylneuraminate cytidylyltransferase activity"/>
    <property type="evidence" value="ECO:0007669"/>
    <property type="project" value="TreeGrafter"/>
</dbReference>
<dbReference type="InterPro" id="IPR050793">
    <property type="entry name" value="CMP-NeuNAc_synthase"/>
</dbReference>
<dbReference type="InterPro" id="IPR003329">
    <property type="entry name" value="Cytidylyl_trans"/>
</dbReference>
<organism evidence="1 2">
    <name type="scientific">Desulfuribacillus stibiiarsenatis</name>
    <dbReference type="NCBI Taxonomy" id="1390249"/>
    <lineage>
        <taxon>Bacteria</taxon>
        <taxon>Bacillati</taxon>
        <taxon>Bacillota</taxon>
        <taxon>Desulfuribacillia</taxon>
        <taxon>Desulfuribacillales</taxon>
        <taxon>Desulfuribacillaceae</taxon>
        <taxon>Desulfuribacillus</taxon>
    </lineage>
</organism>
<dbReference type="PANTHER" id="PTHR21485">
    <property type="entry name" value="HAD SUPERFAMILY MEMBERS CMAS AND KDSC"/>
    <property type="match status" value="1"/>
</dbReference>
<evidence type="ECO:0000313" key="1">
    <source>
        <dbReference type="EMBL" id="OEH85496.1"/>
    </source>
</evidence>
<dbReference type="PANTHER" id="PTHR21485:SF3">
    <property type="entry name" value="N-ACYLNEURAMINATE CYTIDYLYLTRANSFERASE"/>
    <property type="match status" value="1"/>
</dbReference>